<keyword evidence="2" id="KW-1185">Reference proteome</keyword>
<dbReference type="EMBL" id="JYNY01000522">
    <property type="protein sequence ID" value="KJJ83619.1"/>
    <property type="molecule type" value="Genomic_DNA"/>
</dbReference>
<sequence>MNNIKFYKKLVAIIQICAVLFDYTVLGVECNNFSYQSDALAVESRLSLDGFRLQYSIELISRTLTSSNSIEEIIKMFRNYFGKDKVVCPMFNKDADDFIIKIKGIDLYLRCLKKERGEIFGMDEKIEEIPIKNCGKYKIVVCRKKSKSIKEQSHRPNKQELSKLQTTISSHRTLEETLKYIYDENQKKDAKGEPIRPCGIHLEELAEQHGIVSGSVLIKMLIDNKDELGLGIKAHKGKISINQRKIYEIVKDAIGKAIIPKSGFNAAYDNVLTIRDSLLKYYREDRLRGGVEIYFYLMKEEGLLEMNLGQIHTVIGTGRKVKELLKSSGIIDSNNVDEKNWNVPQISATVEQVKCIAEYLKRIYERIV</sequence>
<comment type="caution">
    <text evidence="1">The sequence shown here is derived from an EMBL/GenBank/DDBJ whole genome shotgun (WGS) entry which is preliminary data.</text>
</comment>
<gene>
    <name evidence="1" type="ORF">OMAG_002514</name>
</gene>
<dbReference type="AlphaFoldDB" id="A0A0F0CNN0"/>
<name>A0A0F0CNN0_9BACT</name>
<reference evidence="1 2" key="1">
    <citation type="submission" date="2015-02" db="EMBL/GenBank/DDBJ databases">
        <title>Single-cell genomics of uncultivated deep-branching MTB reveals a conserved set of magnetosome genes.</title>
        <authorList>
            <person name="Kolinko S."/>
            <person name="Richter M."/>
            <person name="Glockner F.O."/>
            <person name="Brachmann A."/>
            <person name="Schuler D."/>
        </authorList>
    </citation>
    <scope>NUCLEOTIDE SEQUENCE [LARGE SCALE GENOMIC DNA]</scope>
    <source>
        <strain evidence="1">SKK-01</strain>
    </source>
</reference>
<dbReference type="Proteomes" id="UP000033428">
    <property type="component" value="Unassembled WGS sequence"/>
</dbReference>
<organism evidence="1 2">
    <name type="scientific">Candidatus Omnitrophus magneticus</name>
    <dbReference type="NCBI Taxonomy" id="1609969"/>
    <lineage>
        <taxon>Bacteria</taxon>
        <taxon>Pseudomonadati</taxon>
        <taxon>Candidatus Omnitrophota</taxon>
        <taxon>Candidatus Omnitrophus</taxon>
    </lineage>
</organism>
<evidence type="ECO:0000313" key="1">
    <source>
        <dbReference type="EMBL" id="KJJ83619.1"/>
    </source>
</evidence>
<evidence type="ECO:0000313" key="2">
    <source>
        <dbReference type="Proteomes" id="UP000033428"/>
    </source>
</evidence>
<protein>
    <submittedName>
        <fullName evidence="1">Uncharacterized protein</fullName>
    </submittedName>
</protein>
<proteinExistence type="predicted"/>
<accession>A0A0F0CNN0</accession>